<sequence>MVKDLVEIHNEQLVYSEIIPKMESASDFYEISENTFEYKRRGQEKMDELEIQLANGAKVTYILDSRSSLTYKTLSGPSVRLKGYVYDRQPQIRNNS</sequence>
<reference evidence="1 2" key="3">
    <citation type="journal article" date="2019" name="Int. J. Syst. Evol. Microbiol.">
        <title>Nitrosopumilus adriaticus sp. nov. and Nitrosopumilus piranensis sp. nov., two ammonia-oxidizing archaea from the Adriatic Sea and members of the class Nitrososphaeria.</title>
        <authorList>
            <person name="Bayer B."/>
            <person name="Vojvoda J."/>
            <person name="Reinthaler T."/>
            <person name="Reyes C."/>
            <person name="Pinto M."/>
            <person name="Herndl G.J."/>
        </authorList>
    </citation>
    <scope>NUCLEOTIDE SEQUENCE [LARGE SCALE GENOMIC DNA]</scope>
    <source>
        <strain evidence="1 2">D3C</strain>
    </source>
</reference>
<dbReference type="HOGENOM" id="CLU_2353094_0_0_2"/>
<name>A0A0C5BR13_9ARCH</name>
<dbReference type="AlphaFoldDB" id="A0A0C5BR13"/>
<gene>
    <name evidence="1" type="ORF">NPIRD3C_0986</name>
</gene>
<evidence type="ECO:0000313" key="1">
    <source>
        <dbReference type="EMBL" id="AJM92198.1"/>
    </source>
</evidence>
<organism evidence="1 2">
    <name type="scientific">Nitrosopumilus piranensis</name>
    <dbReference type="NCBI Taxonomy" id="1582439"/>
    <lineage>
        <taxon>Archaea</taxon>
        <taxon>Nitrososphaerota</taxon>
        <taxon>Nitrososphaeria</taxon>
        <taxon>Nitrosopumilales</taxon>
        <taxon>Nitrosopumilaceae</taxon>
        <taxon>Nitrosopumilus</taxon>
    </lineage>
</organism>
<proteinExistence type="predicted"/>
<dbReference type="STRING" id="1582439.NPIRD3C_0986"/>
<dbReference type="GeneID" id="41600144"/>
<keyword evidence="2" id="KW-1185">Reference proteome</keyword>
<dbReference type="Proteomes" id="UP000032027">
    <property type="component" value="Chromosome"/>
</dbReference>
<dbReference type="KEGG" id="nid:NPIRD3C_0986"/>
<reference evidence="2" key="1">
    <citation type="submission" date="2015-02" db="EMBL/GenBank/DDBJ databases">
        <title>Characterization of two novel Thaumarchaeota isolated from the Northern Adriatic Sea.</title>
        <authorList>
            <person name="Bayer B."/>
            <person name="Vojvoda J."/>
            <person name="Offre P."/>
            <person name="Srivastava A."/>
            <person name="Elisabeth N."/>
            <person name="Garcia J.A.L."/>
            <person name="Schleper C."/>
            <person name="Herndl G.J."/>
        </authorList>
    </citation>
    <scope>NUCLEOTIDE SEQUENCE [LARGE SCALE GENOMIC DNA]</scope>
    <source>
        <strain evidence="2">D3C</strain>
    </source>
</reference>
<protein>
    <submittedName>
        <fullName evidence="1">Uncharacterized protein</fullName>
    </submittedName>
</protein>
<dbReference type="EMBL" id="CP010868">
    <property type="protein sequence ID" value="AJM92198.1"/>
    <property type="molecule type" value="Genomic_DNA"/>
</dbReference>
<evidence type="ECO:0000313" key="2">
    <source>
        <dbReference type="Proteomes" id="UP000032027"/>
    </source>
</evidence>
<accession>A0A0C5BR13</accession>
<dbReference type="PATRIC" id="fig|1582439.9.peg.1014"/>
<dbReference type="RefSeq" id="WP_148703086.1">
    <property type="nucleotide sequence ID" value="NZ_CP010868.1"/>
</dbReference>
<reference evidence="1 2" key="2">
    <citation type="journal article" date="2016" name="ISME J.">
        <title>Physiological and genomic characterization of two novel marine thaumarchaeal strains indicates niche differentiation.</title>
        <authorList>
            <person name="Bayer B."/>
            <person name="Vojvoda J."/>
            <person name="Offre P."/>
            <person name="Alves R.J."/>
            <person name="Elisabeth N.H."/>
            <person name="Garcia J.A."/>
            <person name="Volland J.M."/>
            <person name="Srivastava A."/>
            <person name="Schleper C."/>
            <person name="Herndl G.J."/>
        </authorList>
    </citation>
    <scope>NUCLEOTIDE SEQUENCE [LARGE SCALE GENOMIC DNA]</scope>
    <source>
        <strain evidence="1 2">D3C</strain>
    </source>
</reference>